<evidence type="ECO:0000313" key="4">
    <source>
        <dbReference type="EMBL" id="KAF2723949.1"/>
    </source>
</evidence>
<keyword evidence="3" id="KW-0862">Zinc</keyword>
<gene>
    <name evidence="4" type="ORF">K431DRAFT_10534</name>
</gene>
<evidence type="ECO:0008006" key="6">
    <source>
        <dbReference type="Google" id="ProtNLM"/>
    </source>
</evidence>
<keyword evidence="2" id="KW-0863">Zinc-finger</keyword>
<evidence type="ECO:0000256" key="1">
    <source>
        <dbReference type="ARBA" id="ARBA00022723"/>
    </source>
</evidence>
<sequence length="187" mass="21327">MPTPISSNTALLTYDQLRRTAYFKLGANCMLCGGFNSYNQPLPHQSNIPFVTFVCGHHLCVECLDYASLHNNLCGICGQTVFEEHSLAYDRVFTSAVTLTDLGVPPGSFEVRMAQNMQYFTWRMQDPVTRAAHWTLDIRTLVHIDRLRLHSQAIGAVAFYYVRQGEEWRTKPIYSQNSHWKSTDCQG</sequence>
<evidence type="ECO:0000313" key="5">
    <source>
        <dbReference type="Proteomes" id="UP000799441"/>
    </source>
</evidence>
<name>A0A9P4QFM0_9PEZI</name>
<dbReference type="GO" id="GO:0008270">
    <property type="term" value="F:zinc ion binding"/>
    <property type="evidence" value="ECO:0007669"/>
    <property type="project" value="UniProtKB-KW"/>
</dbReference>
<keyword evidence="5" id="KW-1185">Reference proteome</keyword>
<dbReference type="SUPFAM" id="SSF57850">
    <property type="entry name" value="RING/U-box"/>
    <property type="match status" value="1"/>
</dbReference>
<accession>A0A9P4QFM0</accession>
<comment type="caution">
    <text evidence="4">The sequence shown here is derived from an EMBL/GenBank/DDBJ whole genome shotgun (WGS) entry which is preliminary data.</text>
</comment>
<organism evidence="4 5">
    <name type="scientific">Polychaeton citri CBS 116435</name>
    <dbReference type="NCBI Taxonomy" id="1314669"/>
    <lineage>
        <taxon>Eukaryota</taxon>
        <taxon>Fungi</taxon>
        <taxon>Dikarya</taxon>
        <taxon>Ascomycota</taxon>
        <taxon>Pezizomycotina</taxon>
        <taxon>Dothideomycetes</taxon>
        <taxon>Dothideomycetidae</taxon>
        <taxon>Capnodiales</taxon>
        <taxon>Capnodiaceae</taxon>
        <taxon>Polychaeton</taxon>
    </lineage>
</organism>
<protein>
    <recommendedName>
        <fullName evidence="6">RING-type domain-containing protein</fullName>
    </recommendedName>
</protein>
<dbReference type="EMBL" id="MU003774">
    <property type="protein sequence ID" value="KAF2723949.1"/>
    <property type="molecule type" value="Genomic_DNA"/>
</dbReference>
<dbReference type="PROSITE" id="PS00518">
    <property type="entry name" value="ZF_RING_1"/>
    <property type="match status" value="1"/>
</dbReference>
<dbReference type="InterPro" id="IPR017907">
    <property type="entry name" value="Znf_RING_CS"/>
</dbReference>
<dbReference type="Proteomes" id="UP000799441">
    <property type="component" value="Unassembled WGS sequence"/>
</dbReference>
<evidence type="ECO:0000256" key="3">
    <source>
        <dbReference type="ARBA" id="ARBA00022833"/>
    </source>
</evidence>
<proteinExistence type="predicted"/>
<keyword evidence="1" id="KW-0479">Metal-binding</keyword>
<evidence type="ECO:0000256" key="2">
    <source>
        <dbReference type="ARBA" id="ARBA00022771"/>
    </source>
</evidence>
<dbReference type="AlphaFoldDB" id="A0A9P4QFM0"/>
<reference evidence="4" key="1">
    <citation type="journal article" date="2020" name="Stud. Mycol.">
        <title>101 Dothideomycetes genomes: a test case for predicting lifestyles and emergence of pathogens.</title>
        <authorList>
            <person name="Haridas S."/>
            <person name="Albert R."/>
            <person name="Binder M."/>
            <person name="Bloem J."/>
            <person name="Labutti K."/>
            <person name="Salamov A."/>
            <person name="Andreopoulos B."/>
            <person name="Baker S."/>
            <person name="Barry K."/>
            <person name="Bills G."/>
            <person name="Bluhm B."/>
            <person name="Cannon C."/>
            <person name="Castanera R."/>
            <person name="Culley D."/>
            <person name="Daum C."/>
            <person name="Ezra D."/>
            <person name="Gonzalez J."/>
            <person name="Henrissat B."/>
            <person name="Kuo A."/>
            <person name="Liang C."/>
            <person name="Lipzen A."/>
            <person name="Lutzoni F."/>
            <person name="Magnuson J."/>
            <person name="Mondo S."/>
            <person name="Nolan M."/>
            <person name="Ohm R."/>
            <person name="Pangilinan J."/>
            <person name="Park H.-J."/>
            <person name="Ramirez L."/>
            <person name="Alfaro M."/>
            <person name="Sun H."/>
            <person name="Tritt A."/>
            <person name="Yoshinaga Y."/>
            <person name="Zwiers L.-H."/>
            <person name="Turgeon B."/>
            <person name="Goodwin S."/>
            <person name="Spatafora J."/>
            <person name="Crous P."/>
            <person name="Grigoriev I."/>
        </authorList>
    </citation>
    <scope>NUCLEOTIDE SEQUENCE</scope>
    <source>
        <strain evidence="4">CBS 116435</strain>
    </source>
</reference>